<name>A0A1A7YSI1_9TELE</name>
<protein>
    <submittedName>
        <fullName evidence="1">Bonnie and clyde</fullName>
    </submittedName>
</protein>
<feature type="non-terminal residue" evidence="1">
    <location>
        <position position="92"/>
    </location>
</feature>
<gene>
    <name evidence="1" type="primary">BON</name>
</gene>
<reference evidence="1" key="2">
    <citation type="submission" date="2016-06" db="EMBL/GenBank/DDBJ databases">
        <title>The genome of a short-lived fish provides insights into sex chromosome evolution and the genetic control of aging.</title>
        <authorList>
            <person name="Reichwald K."/>
            <person name="Felder M."/>
            <person name="Petzold A."/>
            <person name="Koch P."/>
            <person name="Groth M."/>
            <person name="Platzer M."/>
        </authorList>
    </citation>
    <scope>NUCLEOTIDE SEQUENCE</scope>
    <source>
        <tissue evidence="1">Brain</tissue>
    </source>
</reference>
<feature type="non-terminal residue" evidence="1">
    <location>
        <position position="1"/>
    </location>
</feature>
<reference evidence="1" key="1">
    <citation type="submission" date="2016-05" db="EMBL/GenBank/DDBJ databases">
        <authorList>
            <person name="Lavstsen T."/>
            <person name="Jespersen J.S."/>
        </authorList>
    </citation>
    <scope>NUCLEOTIDE SEQUENCE</scope>
    <source>
        <tissue evidence="1">Brain</tissue>
    </source>
</reference>
<sequence>LKFRSGFKIDVPATSRARNQDFLQINPSSCSPPLPTAGLLHFPLLQDTLLQVFPSPPDSHPSWTPRTRLCPHLRPKIITSKPQTFFGVNENV</sequence>
<accession>A0A1A7YSI1</accession>
<evidence type="ECO:0000313" key="1">
    <source>
        <dbReference type="EMBL" id="SBP33517.1"/>
    </source>
</evidence>
<proteinExistence type="predicted"/>
<dbReference type="AlphaFoldDB" id="A0A1A7YSI1"/>
<organism evidence="1">
    <name type="scientific">Iconisemion striatum</name>
    <dbReference type="NCBI Taxonomy" id="60296"/>
    <lineage>
        <taxon>Eukaryota</taxon>
        <taxon>Metazoa</taxon>
        <taxon>Chordata</taxon>
        <taxon>Craniata</taxon>
        <taxon>Vertebrata</taxon>
        <taxon>Euteleostomi</taxon>
        <taxon>Actinopterygii</taxon>
        <taxon>Neopterygii</taxon>
        <taxon>Teleostei</taxon>
        <taxon>Neoteleostei</taxon>
        <taxon>Acanthomorphata</taxon>
        <taxon>Ovalentaria</taxon>
        <taxon>Atherinomorphae</taxon>
        <taxon>Cyprinodontiformes</taxon>
        <taxon>Nothobranchiidae</taxon>
        <taxon>Iconisemion</taxon>
    </lineage>
</organism>
<dbReference type="EMBL" id="HADX01011285">
    <property type="protein sequence ID" value="SBP33517.1"/>
    <property type="molecule type" value="Transcribed_RNA"/>
</dbReference>